<keyword evidence="2" id="KW-0732">Signal</keyword>
<evidence type="ECO:0000259" key="3">
    <source>
        <dbReference type="PROSITE" id="PS50050"/>
    </source>
</evidence>
<feature type="chain" id="PRO_5043404940" description="TNFR-Cys domain-containing protein" evidence="2">
    <location>
        <begin position="22"/>
        <end position="238"/>
    </location>
</feature>
<feature type="domain" description="TNFR-Cys" evidence="3">
    <location>
        <begin position="113"/>
        <end position="161"/>
    </location>
</feature>
<feature type="repeat" description="TNFR-Cys" evidence="1">
    <location>
        <begin position="113"/>
        <end position="161"/>
    </location>
</feature>
<comment type="caution">
    <text evidence="1">Lacks conserved residue(s) required for the propagation of feature annotation.</text>
</comment>
<dbReference type="AlphaFoldDB" id="A0AAV2HT31"/>
<protein>
    <recommendedName>
        <fullName evidence="3">TNFR-Cys domain-containing protein</fullName>
    </recommendedName>
</protein>
<name>A0AAV2HT31_LYMST</name>
<organism evidence="4 5">
    <name type="scientific">Lymnaea stagnalis</name>
    <name type="common">Great pond snail</name>
    <name type="synonym">Helix stagnalis</name>
    <dbReference type="NCBI Taxonomy" id="6523"/>
    <lineage>
        <taxon>Eukaryota</taxon>
        <taxon>Metazoa</taxon>
        <taxon>Spiralia</taxon>
        <taxon>Lophotrochozoa</taxon>
        <taxon>Mollusca</taxon>
        <taxon>Gastropoda</taxon>
        <taxon>Heterobranchia</taxon>
        <taxon>Euthyneura</taxon>
        <taxon>Panpulmonata</taxon>
        <taxon>Hygrophila</taxon>
        <taxon>Lymnaeoidea</taxon>
        <taxon>Lymnaeidae</taxon>
        <taxon>Lymnaea</taxon>
    </lineage>
</organism>
<dbReference type="Proteomes" id="UP001497497">
    <property type="component" value="Unassembled WGS sequence"/>
</dbReference>
<evidence type="ECO:0000313" key="4">
    <source>
        <dbReference type="EMBL" id="CAL1537247.1"/>
    </source>
</evidence>
<dbReference type="InterPro" id="IPR001368">
    <property type="entry name" value="TNFR/NGFR_Cys_rich_reg"/>
</dbReference>
<keyword evidence="5" id="KW-1185">Reference proteome</keyword>
<accession>A0AAV2HT31</accession>
<gene>
    <name evidence="4" type="ORF">GSLYS_00011160001</name>
</gene>
<comment type="caution">
    <text evidence="4">The sequence shown here is derived from an EMBL/GenBank/DDBJ whole genome shotgun (WGS) entry which is preliminary data.</text>
</comment>
<proteinExistence type="predicted"/>
<dbReference type="Gene3D" id="2.10.50.10">
    <property type="entry name" value="Tumor Necrosis Factor Receptor, subunit A, domain 2"/>
    <property type="match status" value="1"/>
</dbReference>
<sequence length="238" mass="27141">MYHTRISVVFILQITSKLLQAQGSRGDCDPNIPSRSALLPRIFDAEVNDIGPTVCGEGEYLDWFECKPCEDGTFMTSNMAQERKHSRCQKCYEPVMYEIVTEPCTKTRDATIMCEDGYYRSYLPGKPCQSECRRCDVCGLGRNMFKNFEVRECSGFQNTICCHSNDMVEVNGECVCVTKTFTTALTMTTTKRLYSDTFESYGNDLMFSEMLNKFSSIRLDSLVSIFSIFSIFNICKLI</sequence>
<evidence type="ECO:0000313" key="5">
    <source>
        <dbReference type="Proteomes" id="UP001497497"/>
    </source>
</evidence>
<reference evidence="4 5" key="1">
    <citation type="submission" date="2024-04" db="EMBL/GenBank/DDBJ databases">
        <authorList>
            <consortium name="Genoscope - CEA"/>
            <person name="William W."/>
        </authorList>
    </citation>
    <scope>NUCLEOTIDE SEQUENCE [LARGE SCALE GENOMIC DNA]</scope>
</reference>
<dbReference type="EMBL" id="CAXITT010000256">
    <property type="protein sequence ID" value="CAL1537247.1"/>
    <property type="molecule type" value="Genomic_DNA"/>
</dbReference>
<evidence type="ECO:0000256" key="1">
    <source>
        <dbReference type="PROSITE-ProRule" id="PRU00206"/>
    </source>
</evidence>
<dbReference type="PROSITE" id="PS50050">
    <property type="entry name" value="TNFR_NGFR_2"/>
    <property type="match status" value="1"/>
</dbReference>
<feature type="signal peptide" evidence="2">
    <location>
        <begin position="1"/>
        <end position="21"/>
    </location>
</feature>
<evidence type="ECO:0000256" key="2">
    <source>
        <dbReference type="SAM" id="SignalP"/>
    </source>
</evidence>